<dbReference type="EC" id="2.7.13.3" evidence="2"/>
<dbReference type="SUPFAM" id="SSF111126">
    <property type="entry name" value="Ligand-binding domain in the NO signalling and Golgi transport"/>
    <property type="match status" value="1"/>
</dbReference>
<dbReference type="Pfam" id="PF02830">
    <property type="entry name" value="V4R"/>
    <property type="match status" value="1"/>
</dbReference>
<dbReference type="InterPro" id="IPR004358">
    <property type="entry name" value="Sig_transdc_His_kin-like_C"/>
</dbReference>
<proteinExistence type="predicted"/>
<dbReference type="AlphaFoldDB" id="A0A0F6W228"/>
<evidence type="ECO:0000259" key="4">
    <source>
        <dbReference type="PROSITE" id="PS50109"/>
    </source>
</evidence>
<dbReference type="SUPFAM" id="SSF55874">
    <property type="entry name" value="ATPase domain of HSP90 chaperone/DNA topoisomerase II/histidine kinase"/>
    <property type="match status" value="1"/>
</dbReference>
<evidence type="ECO:0000256" key="3">
    <source>
        <dbReference type="SAM" id="Coils"/>
    </source>
</evidence>
<evidence type="ECO:0000256" key="2">
    <source>
        <dbReference type="ARBA" id="ARBA00012438"/>
    </source>
</evidence>
<dbReference type="Proteomes" id="UP000034883">
    <property type="component" value="Chromosome"/>
</dbReference>
<name>A0A0F6W228_9BACT</name>
<dbReference type="SMART" id="SM00387">
    <property type="entry name" value="HATPase_c"/>
    <property type="match status" value="1"/>
</dbReference>
<dbReference type="InterPro" id="IPR024096">
    <property type="entry name" value="NO_sig/Golgi_transp_ligand-bd"/>
</dbReference>
<dbReference type="STRING" id="927083.DB32_002642"/>
<dbReference type="RefSeq" id="WP_053232728.1">
    <property type="nucleotide sequence ID" value="NZ_CP011125.1"/>
</dbReference>
<dbReference type="Gene3D" id="1.10.287.130">
    <property type="match status" value="1"/>
</dbReference>
<keyword evidence="5" id="KW-0808">Transferase</keyword>
<feature type="coiled-coil region" evidence="3">
    <location>
        <begin position="271"/>
        <end position="298"/>
    </location>
</feature>
<evidence type="ECO:0000313" key="5">
    <source>
        <dbReference type="EMBL" id="AKF05493.1"/>
    </source>
</evidence>
<dbReference type="Gene3D" id="3.30.1380.20">
    <property type="entry name" value="Trafficking protein particle complex subunit 3"/>
    <property type="match status" value="1"/>
</dbReference>
<dbReference type="PANTHER" id="PTHR43065:SF47">
    <property type="match status" value="1"/>
</dbReference>
<keyword evidence="3" id="KW-0175">Coiled coil</keyword>
<dbReference type="PANTHER" id="PTHR43065">
    <property type="entry name" value="SENSOR HISTIDINE KINASE"/>
    <property type="match status" value="1"/>
</dbReference>
<reference evidence="5 6" key="1">
    <citation type="submission" date="2015-03" db="EMBL/GenBank/DDBJ databases">
        <title>Genome assembly of Sandaracinus amylolyticus DSM 53668.</title>
        <authorList>
            <person name="Sharma G."/>
            <person name="Subramanian S."/>
        </authorList>
    </citation>
    <scope>NUCLEOTIDE SEQUENCE [LARGE SCALE GENOMIC DNA]</scope>
    <source>
        <strain evidence="5 6">DSM 53668</strain>
    </source>
</reference>
<sequence length="545" mass="59303">MSNDADLASLRARIAELERENARLRAGVFEPSTPEVVRTPGDLAPLFAQVGATMRERFRQIDIDPARAMIGIAGERYLLVRASSLATDFLDTLVQLYADRGEREALSIARGFLFDIAHTIGLHDARSMHEQLRSREPLEKLAGGPIRFAYTGWGQVEIRPESRPIADDDFFLLHAHPYSFEAASFIASGRSSDVPVCIMGAGYSSGWCEASFGLELTAVEVACKARGDEECLFVMAPPHRIADQIRARFGGGDRGGAMRESAIDIPTYFERKRVEEELHRSIERLREAQEELVRKERLATVGLLVSGVAHEVNTPLGVAVTAMGVVGEEMSALRTLFEHGELTKGSLRAFLERGGQAAEMVRSNLDRAAAEITKFKRVSVDHSSEEPRRIDVGEYVQQTLDSLRPLVRRAGLDVRVRTGGDLGCVTCPGALAQIVTNFVTNTIMHGVRGDGSRTAVEITITRPTARTVSLVYRDAGRGMSEATRARAFQPFFTTTRGTGGTGLGLYVVQSLVADTLGGRVTLESELGAGTTLTVVFPVDRAISGA</sequence>
<gene>
    <name evidence="5" type="ORF">DB32_002642</name>
</gene>
<dbReference type="PROSITE" id="PS50109">
    <property type="entry name" value="HIS_KIN"/>
    <property type="match status" value="1"/>
</dbReference>
<keyword evidence="5" id="KW-0418">Kinase</keyword>
<feature type="domain" description="Histidine kinase" evidence="4">
    <location>
        <begin position="307"/>
        <end position="540"/>
    </location>
</feature>
<accession>A0A0F6W228</accession>
<dbReference type="SMART" id="SM00989">
    <property type="entry name" value="V4R"/>
    <property type="match status" value="1"/>
</dbReference>
<organism evidence="5 6">
    <name type="scientific">Sandaracinus amylolyticus</name>
    <dbReference type="NCBI Taxonomy" id="927083"/>
    <lineage>
        <taxon>Bacteria</taxon>
        <taxon>Pseudomonadati</taxon>
        <taxon>Myxococcota</taxon>
        <taxon>Polyangia</taxon>
        <taxon>Polyangiales</taxon>
        <taxon>Sandaracinaceae</taxon>
        <taxon>Sandaracinus</taxon>
    </lineage>
</organism>
<protein>
    <recommendedName>
        <fullName evidence="2">histidine kinase</fullName>
        <ecNumber evidence="2">2.7.13.3</ecNumber>
    </recommendedName>
</protein>
<dbReference type="InterPro" id="IPR004096">
    <property type="entry name" value="V4R"/>
</dbReference>
<dbReference type="KEGG" id="samy:DB32_002642"/>
<evidence type="ECO:0000313" key="6">
    <source>
        <dbReference type="Proteomes" id="UP000034883"/>
    </source>
</evidence>
<dbReference type="InterPro" id="IPR003594">
    <property type="entry name" value="HATPase_dom"/>
</dbReference>
<dbReference type="GO" id="GO:0004673">
    <property type="term" value="F:protein histidine kinase activity"/>
    <property type="evidence" value="ECO:0007669"/>
    <property type="project" value="UniProtKB-EC"/>
</dbReference>
<comment type="catalytic activity">
    <reaction evidence="1">
        <text>ATP + protein L-histidine = ADP + protein N-phospho-L-histidine.</text>
        <dbReference type="EC" id="2.7.13.3"/>
    </reaction>
</comment>
<dbReference type="InterPro" id="IPR036890">
    <property type="entry name" value="HATPase_C_sf"/>
</dbReference>
<dbReference type="PRINTS" id="PR00344">
    <property type="entry name" value="BCTRLSENSOR"/>
</dbReference>
<dbReference type="EMBL" id="CP011125">
    <property type="protein sequence ID" value="AKF05493.1"/>
    <property type="molecule type" value="Genomic_DNA"/>
</dbReference>
<dbReference type="Pfam" id="PF02518">
    <property type="entry name" value="HATPase_c"/>
    <property type="match status" value="1"/>
</dbReference>
<evidence type="ECO:0000256" key="1">
    <source>
        <dbReference type="ARBA" id="ARBA00000085"/>
    </source>
</evidence>
<dbReference type="Gene3D" id="3.30.565.10">
    <property type="entry name" value="Histidine kinase-like ATPase, C-terminal domain"/>
    <property type="match status" value="1"/>
</dbReference>
<keyword evidence="6" id="KW-1185">Reference proteome</keyword>
<dbReference type="InterPro" id="IPR005467">
    <property type="entry name" value="His_kinase_dom"/>
</dbReference>